<keyword evidence="1" id="KW-0472">Membrane</keyword>
<organism evidence="2">
    <name type="scientific">marine metagenome</name>
    <dbReference type="NCBI Taxonomy" id="408172"/>
    <lineage>
        <taxon>unclassified sequences</taxon>
        <taxon>metagenomes</taxon>
        <taxon>ecological metagenomes</taxon>
    </lineage>
</organism>
<evidence type="ECO:0000256" key="1">
    <source>
        <dbReference type="SAM" id="Phobius"/>
    </source>
</evidence>
<keyword evidence="1" id="KW-1133">Transmembrane helix</keyword>
<accession>A0A382U4N2</accession>
<dbReference type="AlphaFoldDB" id="A0A382U4N2"/>
<feature type="transmembrane region" description="Helical" evidence="1">
    <location>
        <begin position="6"/>
        <end position="23"/>
    </location>
</feature>
<dbReference type="EMBL" id="UINC01141274">
    <property type="protein sequence ID" value="SVD28917.1"/>
    <property type="molecule type" value="Genomic_DNA"/>
</dbReference>
<evidence type="ECO:0000313" key="2">
    <source>
        <dbReference type="EMBL" id="SVD28917.1"/>
    </source>
</evidence>
<proteinExistence type="predicted"/>
<keyword evidence="1" id="KW-0812">Transmembrane</keyword>
<sequence length="74" mass="8541">MNAESLVNIILTISAILMIWGLLRHRQKNRLLQILDNDDYSGMARDPDSLMFTDENAMEQFDRLLVNQGADMDE</sequence>
<reference evidence="2" key="1">
    <citation type="submission" date="2018-05" db="EMBL/GenBank/DDBJ databases">
        <authorList>
            <person name="Lanie J.A."/>
            <person name="Ng W.-L."/>
            <person name="Kazmierczak K.M."/>
            <person name="Andrzejewski T.M."/>
            <person name="Davidsen T.M."/>
            <person name="Wayne K.J."/>
            <person name="Tettelin H."/>
            <person name="Glass J.I."/>
            <person name="Rusch D."/>
            <person name="Podicherti R."/>
            <person name="Tsui H.-C.T."/>
            <person name="Winkler M.E."/>
        </authorList>
    </citation>
    <scope>NUCLEOTIDE SEQUENCE</scope>
</reference>
<gene>
    <name evidence="2" type="ORF">METZ01_LOCUS381771</name>
</gene>
<protein>
    <submittedName>
        <fullName evidence="2">Uncharacterized protein</fullName>
    </submittedName>
</protein>
<name>A0A382U4N2_9ZZZZ</name>